<dbReference type="Gene3D" id="2.10.25.10">
    <property type="entry name" value="Laminin"/>
    <property type="match status" value="1"/>
</dbReference>
<organism evidence="1 2">
    <name type="scientific">Ridgeia piscesae</name>
    <name type="common">Tubeworm</name>
    <dbReference type="NCBI Taxonomy" id="27915"/>
    <lineage>
        <taxon>Eukaryota</taxon>
        <taxon>Metazoa</taxon>
        <taxon>Spiralia</taxon>
        <taxon>Lophotrochozoa</taxon>
        <taxon>Annelida</taxon>
        <taxon>Polychaeta</taxon>
        <taxon>Sedentaria</taxon>
        <taxon>Canalipalpata</taxon>
        <taxon>Sabellida</taxon>
        <taxon>Siboglinidae</taxon>
        <taxon>Ridgeia</taxon>
    </lineage>
</organism>
<comment type="caution">
    <text evidence="1">The sequence shown here is derived from an EMBL/GenBank/DDBJ whole genome shotgun (WGS) entry which is preliminary data.</text>
</comment>
<protein>
    <recommendedName>
        <fullName evidence="3">EGF-like domain-containing protein</fullName>
    </recommendedName>
</protein>
<dbReference type="AlphaFoldDB" id="A0AAD9KRC0"/>
<name>A0AAD9KRC0_RIDPI</name>
<keyword evidence="2" id="KW-1185">Reference proteome</keyword>
<dbReference type="EMBL" id="JAODUO010000699">
    <property type="protein sequence ID" value="KAK2175892.1"/>
    <property type="molecule type" value="Genomic_DNA"/>
</dbReference>
<dbReference type="Proteomes" id="UP001209878">
    <property type="component" value="Unassembled WGS sequence"/>
</dbReference>
<sequence>MDSVALYLKIFGIDEYHLQSLYWPRLDVCACMNQAKCSFNFLTSEQYIFSSKNFYLADCECTEGFTGRFCKQRVNMCQPNSCYYDNACSALSTSHMGYSCASCPEGLAGNGVKCGGM</sequence>
<evidence type="ECO:0000313" key="1">
    <source>
        <dbReference type="EMBL" id="KAK2175892.1"/>
    </source>
</evidence>
<reference evidence="1" key="1">
    <citation type="journal article" date="2023" name="Mol. Biol. Evol.">
        <title>Third-Generation Sequencing Reveals the Adaptive Role of the Epigenome in Three Deep-Sea Polychaetes.</title>
        <authorList>
            <person name="Perez M."/>
            <person name="Aroh O."/>
            <person name="Sun Y."/>
            <person name="Lan Y."/>
            <person name="Juniper S.K."/>
            <person name="Young C.R."/>
            <person name="Angers B."/>
            <person name="Qian P.Y."/>
        </authorList>
    </citation>
    <scope>NUCLEOTIDE SEQUENCE</scope>
    <source>
        <strain evidence="1">R07B-5</strain>
    </source>
</reference>
<evidence type="ECO:0008006" key="3">
    <source>
        <dbReference type="Google" id="ProtNLM"/>
    </source>
</evidence>
<evidence type="ECO:0000313" key="2">
    <source>
        <dbReference type="Proteomes" id="UP001209878"/>
    </source>
</evidence>
<proteinExistence type="predicted"/>
<accession>A0AAD9KRC0</accession>
<gene>
    <name evidence="1" type="ORF">NP493_700g01004</name>
</gene>